<name>A0A1R1XNU1_9FUNG</name>
<protein>
    <recommendedName>
        <fullName evidence="4">Pentatricopeptide repeat-containing protein</fullName>
    </recommendedName>
</protein>
<dbReference type="PROSITE" id="PS51375">
    <property type="entry name" value="PPR"/>
    <property type="match status" value="1"/>
</dbReference>
<dbReference type="InterPro" id="IPR002885">
    <property type="entry name" value="PPR_rpt"/>
</dbReference>
<gene>
    <name evidence="2" type="ORF">AYI69_g7884</name>
</gene>
<comment type="caution">
    <text evidence="2">The sequence shown here is derived from an EMBL/GenBank/DDBJ whole genome shotgun (WGS) entry which is preliminary data.</text>
</comment>
<evidence type="ECO:0000313" key="2">
    <source>
        <dbReference type="EMBL" id="OMJ16272.1"/>
    </source>
</evidence>
<dbReference type="InterPro" id="IPR011990">
    <property type="entry name" value="TPR-like_helical_dom_sf"/>
</dbReference>
<dbReference type="NCBIfam" id="TIGR00756">
    <property type="entry name" value="PPR"/>
    <property type="match status" value="1"/>
</dbReference>
<proteinExistence type="predicted"/>
<dbReference type="OrthoDB" id="185373at2759"/>
<dbReference type="EMBL" id="LSSM01003951">
    <property type="protein sequence ID" value="OMJ16272.1"/>
    <property type="molecule type" value="Genomic_DNA"/>
</dbReference>
<feature type="repeat" description="PPR" evidence="1">
    <location>
        <begin position="417"/>
        <end position="451"/>
    </location>
</feature>
<dbReference type="Proteomes" id="UP000187429">
    <property type="component" value="Unassembled WGS sequence"/>
</dbReference>
<dbReference type="PANTHER" id="PTHR47938:SF35">
    <property type="entry name" value="PENTATRICOPEPTIDE REPEAT-CONTAINING PROTEIN 4, MITOCHONDRIAL-RELATED"/>
    <property type="match status" value="1"/>
</dbReference>
<dbReference type="GO" id="GO:0140053">
    <property type="term" value="P:mitochondrial gene expression"/>
    <property type="evidence" value="ECO:0007669"/>
    <property type="project" value="TreeGrafter"/>
</dbReference>
<evidence type="ECO:0000313" key="3">
    <source>
        <dbReference type="Proteomes" id="UP000187429"/>
    </source>
</evidence>
<reference evidence="3" key="1">
    <citation type="submission" date="2017-01" db="EMBL/GenBank/DDBJ databases">
        <authorList>
            <person name="Wang Y."/>
            <person name="White M."/>
            <person name="Kvist S."/>
            <person name="Moncalvo J.-M."/>
        </authorList>
    </citation>
    <scope>NUCLEOTIDE SEQUENCE [LARGE SCALE GENOMIC DNA]</scope>
    <source>
        <strain evidence="3">ID-206-W2</strain>
    </source>
</reference>
<organism evidence="2 3">
    <name type="scientific">Smittium culicis</name>
    <dbReference type="NCBI Taxonomy" id="133412"/>
    <lineage>
        <taxon>Eukaryota</taxon>
        <taxon>Fungi</taxon>
        <taxon>Fungi incertae sedis</taxon>
        <taxon>Zoopagomycota</taxon>
        <taxon>Kickxellomycotina</taxon>
        <taxon>Harpellomycetes</taxon>
        <taxon>Harpellales</taxon>
        <taxon>Legeriomycetaceae</taxon>
        <taxon>Smittium</taxon>
    </lineage>
</organism>
<accession>A0A1R1XNU1</accession>
<dbReference type="PANTHER" id="PTHR47938">
    <property type="entry name" value="RESPIRATORY COMPLEX I CHAPERONE (CIA84), PUTATIVE (AFU_ORTHOLOGUE AFUA_2G06020)-RELATED"/>
    <property type="match status" value="1"/>
</dbReference>
<keyword evidence="3" id="KW-1185">Reference proteome</keyword>
<evidence type="ECO:0008006" key="4">
    <source>
        <dbReference type="Google" id="ProtNLM"/>
    </source>
</evidence>
<dbReference type="AlphaFoldDB" id="A0A1R1XNU1"/>
<dbReference type="Pfam" id="PF01535">
    <property type="entry name" value="PPR"/>
    <property type="match status" value="1"/>
</dbReference>
<dbReference type="GO" id="GO:0003729">
    <property type="term" value="F:mRNA binding"/>
    <property type="evidence" value="ECO:0007669"/>
    <property type="project" value="TreeGrafter"/>
</dbReference>
<dbReference type="GO" id="GO:0005739">
    <property type="term" value="C:mitochondrion"/>
    <property type="evidence" value="ECO:0007669"/>
    <property type="project" value="TreeGrafter"/>
</dbReference>
<evidence type="ECO:0000256" key="1">
    <source>
        <dbReference type="PROSITE-ProRule" id="PRU00708"/>
    </source>
</evidence>
<sequence>MNPKSLSEIFYRGFRLRAANKHNRIYITSKDYSNCAATNLNSSSTLDQSLIEELKVNVKKTSNHSYANNRSVIINSKKHLPNSSLTKSYKLNEINGIKDLEKLQNLIKNEDIDGSWNCYLNLVNRQMDDESIFIPTLFHLKMIQLHNLSKLKAYNLDIIEEFEDRLTYISRNINANNSYLKESFHSENSVSNFSKHISHSSNTNAKNSADIYNLVRSFGYNGSYDNETSISTQSSSNEFVLETIILNHMLKFFLDSNQPQKAKSIWTEATQVGSFLDSYSYNLYLANLTKNISPHNFDSFSLHEAANLWHYMKKNNIPRTDYTNAAAIKVFGYLNDLKIARDIFNSTGSTVPYNDFTENQYLGSNQSLIDRMNPFGTNNSLDSHLSGAMPKTDTDFFNSSKSSKDATTTFGHDNRRSLLIYNSMIEAYCYQKDFDSAFKVFYSLCPSDHKKLLFKSSIISDNVDHETSKSTTKISPNISQSPGSSFVSPDLSTFNLLIKYLCVNNLQMEAIELVETMVSDFNINPSIKTLKLILTKSFAKNNYPLASKVSDWFTQSLGVTPLVPRIANILEHGNKVHQIQIQKQSEVDVSIDYIPDLDDGLQSATQVDSSINLA</sequence>
<dbReference type="Gene3D" id="1.25.40.10">
    <property type="entry name" value="Tetratricopeptide repeat domain"/>
    <property type="match status" value="2"/>
</dbReference>